<feature type="region of interest" description="Disordered" evidence="1">
    <location>
        <begin position="125"/>
        <end position="164"/>
    </location>
</feature>
<evidence type="ECO:0000313" key="2">
    <source>
        <dbReference type="EMBL" id="DAF95888.1"/>
    </source>
</evidence>
<name>A0A8S5UN27_9CAUD</name>
<reference evidence="2" key="1">
    <citation type="journal article" date="2021" name="Proc. Natl. Acad. Sci. U.S.A.">
        <title>A Catalog of Tens of Thousands of Viruses from Human Metagenomes Reveals Hidden Associations with Chronic Diseases.</title>
        <authorList>
            <person name="Tisza M.J."/>
            <person name="Buck C.B."/>
        </authorList>
    </citation>
    <scope>NUCLEOTIDE SEQUENCE</scope>
    <source>
        <strain evidence="2">Ctzr51</strain>
    </source>
</reference>
<feature type="compositionally biased region" description="Basic and acidic residues" evidence="1">
    <location>
        <begin position="125"/>
        <end position="163"/>
    </location>
</feature>
<protein>
    <submittedName>
        <fullName evidence="2">Uncharacterized protein</fullName>
    </submittedName>
</protein>
<dbReference type="EMBL" id="BK016111">
    <property type="protein sequence ID" value="DAF95888.1"/>
    <property type="molecule type" value="Genomic_DNA"/>
</dbReference>
<organism evidence="2">
    <name type="scientific">Siphoviridae sp. ctzr51</name>
    <dbReference type="NCBI Taxonomy" id="2825751"/>
    <lineage>
        <taxon>Viruses</taxon>
        <taxon>Duplodnaviria</taxon>
        <taxon>Heunggongvirae</taxon>
        <taxon>Uroviricota</taxon>
        <taxon>Caudoviricetes</taxon>
    </lineage>
</organism>
<proteinExistence type="predicted"/>
<sequence length="316" mass="36852">MRVSRSGRRKPCIFFYYMEYSLLIDQNFACRKDLTLTEAACMAVVFTFPRWCNSYCIDGVTYYWYSEKKVSEDFPLVFGCAKRVQKNLKALADKGYFILSKLGNKKVIAFTDKCRLYGKLEPENGQDLDRKRSEEPENGPDLDRKRYEETENGPDLDRKRSESGPKTVRALYKNTINNNDYNNNKSNNAKNGFFAFVGDIPQKEEGEKIRGTSEKNKCLFEKSRFFDFELFRECFNTPEFEKVDLVYYYNVVKDWSASKGRMQKDWIAQTRNIIRADYRRGQIKYTSDSGEEKSVILGNSGLSYGDLLGVLNEDFE</sequence>
<evidence type="ECO:0000256" key="1">
    <source>
        <dbReference type="SAM" id="MobiDB-lite"/>
    </source>
</evidence>
<accession>A0A8S5UN27</accession>